<evidence type="ECO:0000256" key="2">
    <source>
        <dbReference type="SAM" id="MobiDB-lite"/>
    </source>
</evidence>
<name>A0ABY3WD11_9MICC</name>
<proteinExistence type="inferred from homology"/>
<dbReference type="Pfam" id="PF03816">
    <property type="entry name" value="LytR_cpsA_psr"/>
    <property type="match status" value="1"/>
</dbReference>
<dbReference type="RefSeq" id="WP_241915097.1">
    <property type="nucleotide sequence ID" value="NZ_CP093326.1"/>
</dbReference>
<dbReference type="Proteomes" id="UP000829069">
    <property type="component" value="Chromosome"/>
</dbReference>
<dbReference type="PANTHER" id="PTHR33392:SF6">
    <property type="entry name" value="POLYISOPRENYL-TEICHOIC ACID--PEPTIDOGLYCAN TEICHOIC ACID TRANSFERASE TAGU"/>
    <property type="match status" value="1"/>
</dbReference>
<feature type="domain" description="Cell envelope-related transcriptional attenuator" evidence="4">
    <location>
        <begin position="106"/>
        <end position="250"/>
    </location>
</feature>
<dbReference type="InterPro" id="IPR050922">
    <property type="entry name" value="LytR/CpsA/Psr_CW_biosynth"/>
</dbReference>
<evidence type="ECO:0000256" key="3">
    <source>
        <dbReference type="SAM" id="Phobius"/>
    </source>
</evidence>
<dbReference type="InterPro" id="IPR004474">
    <property type="entry name" value="LytR_CpsA_psr"/>
</dbReference>
<feature type="compositionally biased region" description="Basic and acidic residues" evidence="2">
    <location>
        <begin position="1"/>
        <end position="14"/>
    </location>
</feature>
<dbReference type="NCBIfam" id="TIGR00350">
    <property type="entry name" value="lytR_cpsA_psr"/>
    <property type="match status" value="1"/>
</dbReference>
<evidence type="ECO:0000313" key="5">
    <source>
        <dbReference type="EMBL" id="UNK47336.1"/>
    </source>
</evidence>
<keyword evidence="3" id="KW-0472">Membrane</keyword>
<keyword evidence="6" id="KW-1185">Reference proteome</keyword>
<dbReference type="PANTHER" id="PTHR33392">
    <property type="entry name" value="POLYISOPRENYL-TEICHOIC ACID--PEPTIDOGLYCAN TEICHOIC ACID TRANSFERASE TAGU"/>
    <property type="match status" value="1"/>
</dbReference>
<accession>A0ABY3WD11</accession>
<dbReference type="Gene3D" id="3.40.630.190">
    <property type="entry name" value="LCP protein"/>
    <property type="match status" value="1"/>
</dbReference>
<evidence type="ECO:0000259" key="4">
    <source>
        <dbReference type="Pfam" id="PF03816"/>
    </source>
</evidence>
<organism evidence="5 6">
    <name type="scientific">Arthrobacter sulfonylureivorans</name>
    <dbReference type="NCBI Taxonomy" id="2486855"/>
    <lineage>
        <taxon>Bacteria</taxon>
        <taxon>Bacillati</taxon>
        <taxon>Actinomycetota</taxon>
        <taxon>Actinomycetes</taxon>
        <taxon>Micrococcales</taxon>
        <taxon>Micrococcaceae</taxon>
        <taxon>Arthrobacter</taxon>
    </lineage>
</organism>
<sequence length="349" mass="37874">MTENSHFPEFDSGRRMRQRRKKNRPVLVTMLTLLGLVLVAAIVAGMYVMNLANTFNSKSQTIEKAFPAPEKRPQKNDDGSMNILLMGSDSRNGSDENLVESSDGSRSDTMMLMHIPGNRDSVYVMSIMRDTWTEIPGYGEHKINAAAAFGGVPLTVETVEGLFDTRVDHVAIIDFSGFKALTDALDGVKINNPIAFQSSGSMGEAFPQGVQTLNGESALKFVRERKAFSDGDYQRVKNQQLFVKAIMSRFLTADTLTNPGRIADVVSDFSPYISVDSGFDAGTAGSLGVSLRNIRTPDVHMFTLPTNGTGTSADGQSIVVKDEAAIAEITEALKSDSMDDYWATSEAAG</sequence>
<feature type="region of interest" description="Disordered" evidence="2">
    <location>
        <begin position="66"/>
        <end position="105"/>
    </location>
</feature>
<feature type="region of interest" description="Disordered" evidence="2">
    <location>
        <begin position="1"/>
        <end position="20"/>
    </location>
</feature>
<evidence type="ECO:0000256" key="1">
    <source>
        <dbReference type="ARBA" id="ARBA00006068"/>
    </source>
</evidence>
<reference evidence="5 6" key="1">
    <citation type="submission" date="2022-03" db="EMBL/GenBank/DDBJ databases">
        <title>Isotopic signatures of nitrous oxide derived from detoxification processes.</title>
        <authorList>
            <person name="Behrendt U."/>
            <person name="Buchen C."/>
            <person name="Well R."/>
            <person name="Ulrich A."/>
            <person name="Rohe L."/>
            <person name="Kolb S."/>
            <person name="Schloter M."/>
            <person name="Horn M.A."/>
            <person name="Augustin J."/>
        </authorList>
    </citation>
    <scope>NUCLEOTIDE SEQUENCE [LARGE SCALE GENOMIC DNA]</scope>
    <source>
        <strain evidence="5 6">S4-C24</strain>
    </source>
</reference>
<feature type="transmembrane region" description="Helical" evidence="3">
    <location>
        <begin position="26"/>
        <end position="49"/>
    </location>
</feature>
<feature type="compositionally biased region" description="Basic and acidic residues" evidence="2">
    <location>
        <begin position="69"/>
        <end position="78"/>
    </location>
</feature>
<dbReference type="EMBL" id="CP093326">
    <property type="protein sequence ID" value="UNK47336.1"/>
    <property type="molecule type" value="Genomic_DNA"/>
</dbReference>
<gene>
    <name evidence="5" type="ORF">MNQ99_08390</name>
</gene>
<evidence type="ECO:0000313" key="6">
    <source>
        <dbReference type="Proteomes" id="UP000829069"/>
    </source>
</evidence>
<keyword evidence="3" id="KW-1133">Transmembrane helix</keyword>
<comment type="similarity">
    <text evidence="1">Belongs to the LytR/CpsA/Psr (LCP) family.</text>
</comment>
<keyword evidence="3" id="KW-0812">Transmembrane</keyword>
<protein>
    <submittedName>
        <fullName evidence="5">LCP family protein</fullName>
    </submittedName>
</protein>